<feature type="compositionally biased region" description="Basic residues" evidence="1">
    <location>
        <begin position="343"/>
        <end position="358"/>
    </location>
</feature>
<dbReference type="STRING" id="717646.M2NB20"/>
<feature type="compositionally biased region" description="Acidic residues" evidence="1">
    <location>
        <begin position="217"/>
        <end position="231"/>
    </location>
</feature>
<feature type="compositionally biased region" description="Acidic residues" evidence="1">
    <location>
        <begin position="191"/>
        <end position="210"/>
    </location>
</feature>
<sequence>MLSIPLIPPPFDSTPILPTAFRPRPESPPPHQTTLSNNPQHTRLLQQRRDEERKAHNARSPLALLNADEAAIAARKAAIRNFGSYWIRPPGVPKTLQATNEEAAERAEAEEAERQQAGLRDMEAQQQIAEAREQAQGGGGEGGEVERDLDEEIPDAAENEVGEVSFNEESLVEGGGSMVAEQHQQGLQDADAVEEEEAEVREALEMEEAELTGVAQEEAELGIERDLDDSVPEAGSYQHTDTEVEDSDSDSDLQDSFAIQSARRSARATRRMAAPPAQFAVAAGPGTPLQAQVQSLGALQERMRAHVGGGQSLPRSPGSLNLSSSLLESSFVGSSPVLQRGGRGGRARPGRRRGARSS</sequence>
<gene>
    <name evidence="2" type="ORF">BAUCODRAFT_147976</name>
</gene>
<feature type="region of interest" description="Disordered" evidence="1">
    <location>
        <begin position="1"/>
        <end position="60"/>
    </location>
</feature>
<keyword evidence="3" id="KW-1185">Reference proteome</keyword>
<feature type="compositionally biased region" description="Basic and acidic residues" evidence="1">
    <location>
        <begin position="103"/>
        <end position="114"/>
    </location>
</feature>
<dbReference type="GeneID" id="19108814"/>
<dbReference type="OMA" id="QEWEHTD"/>
<evidence type="ECO:0000313" key="2">
    <source>
        <dbReference type="EMBL" id="EMC96349.1"/>
    </source>
</evidence>
<protein>
    <recommendedName>
        <fullName evidence="4">Apc15p protein-domain-containing protein</fullName>
    </recommendedName>
</protein>
<feature type="compositionally biased region" description="Acidic residues" evidence="1">
    <location>
        <begin position="243"/>
        <end position="253"/>
    </location>
</feature>
<dbReference type="AlphaFoldDB" id="M2NB20"/>
<feature type="compositionally biased region" description="Low complexity" evidence="1">
    <location>
        <begin position="312"/>
        <end position="336"/>
    </location>
</feature>
<dbReference type="Proteomes" id="UP000011761">
    <property type="component" value="Unassembled WGS sequence"/>
</dbReference>
<dbReference type="EMBL" id="KB445555">
    <property type="protein sequence ID" value="EMC96349.1"/>
    <property type="molecule type" value="Genomic_DNA"/>
</dbReference>
<dbReference type="OrthoDB" id="5320532at2759"/>
<reference evidence="2 3" key="1">
    <citation type="journal article" date="2012" name="PLoS Pathog.">
        <title>Diverse lifestyles and strategies of plant pathogenesis encoded in the genomes of eighteen Dothideomycetes fungi.</title>
        <authorList>
            <person name="Ohm R.A."/>
            <person name="Feau N."/>
            <person name="Henrissat B."/>
            <person name="Schoch C.L."/>
            <person name="Horwitz B.A."/>
            <person name="Barry K.W."/>
            <person name="Condon B.J."/>
            <person name="Copeland A.C."/>
            <person name="Dhillon B."/>
            <person name="Glaser F."/>
            <person name="Hesse C.N."/>
            <person name="Kosti I."/>
            <person name="LaButti K."/>
            <person name="Lindquist E.A."/>
            <person name="Lucas S."/>
            <person name="Salamov A.A."/>
            <person name="Bradshaw R.E."/>
            <person name="Ciuffetti L."/>
            <person name="Hamelin R.C."/>
            <person name="Kema G.H.J."/>
            <person name="Lawrence C."/>
            <person name="Scott J.A."/>
            <person name="Spatafora J.W."/>
            <person name="Turgeon B.G."/>
            <person name="de Wit P.J.G.M."/>
            <person name="Zhong S."/>
            <person name="Goodwin S.B."/>
            <person name="Grigoriev I.V."/>
        </authorList>
    </citation>
    <scope>NUCLEOTIDE SEQUENCE [LARGE SCALE GENOMIC DNA]</scope>
    <source>
        <strain evidence="2 3">UAMH 10762</strain>
    </source>
</reference>
<evidence type="ECO:0000256" key="1">
    <source>
        <dbReference type="SAM" id="MobiDB-lite"/>
    </source>
</evidence>
<name>M2NB20_BAUPA</name>
<dbReference type="GO" id="GO:0031145">
    <property type="term" value="P:anaphase-promoting complex-dependent catabolic process"/>
    <property type="evidence" value="ECO:0007669"/>
    <property type="project" value="InterPro"/>
</dbReference>
<feature type="compositionally biased region" description="Pro residues" evidence="1">
    <location>
        <begin position="1"/>
        <end position="12"/>
    </location>
</feature>
<organism evidence="2 3">
    <name type="scientific">Baudoinia panamericana (strain UAMH 10762)</name>
    <name type="common">Angels' share fungus</name>
    <name type="synonym">Baudoinia compniacensis (strain UAMH 10762)</name>
    <dbReference type="NCBI Taxonomy" id="717646"/>
    <lineage>
        <taxon>Eukaryota</taxon>
        <taxon>Fungi</taxon>
        <taxon>Dikarya</taxon>
        <taxon>Ascomycota</taxon>
        <taxon>Pezizomycotina</taxon>
        <taxon>Dothideomycetes</taxon>
        <taxon>Dothideomycetidae</taxon>
        <taxon>Mycosphaerellales</taxon>
        <taxon>Teratosphaeriaceae</taxon>
        <taxon>Baudoinia</taxon>
    </lineage>
</organism>
<feature type="region of interest" description="Disordered" evidence="1">
    <location>
        <begin position="300"/>
        <end position="358"/>
    </location>
</feature>
<accession>M2NB20</accession>
<dbReference type="GO" id="GO:0005680">
    <property type="term" value="C:anaphase-promoting complex"/>
    <property type="evidence" value="ECO:0007669"/>
    <property type="project" value="InterPro"/>
</dbReference>
<dbReference type="RefSeq" id="XP_007676466.1">
    <property type="nucleotide sequence ID" value="XM_007678276.1"/>
</dbReference>
<proteinExistence type="predicted"/>
<dbReference type="Pfam" id="PF05841">
    <property type="entry name" value="Apc15p"/>
    <property type="match status" value="1"/>
</dbReference>
<feature type="compositionally biased region" description="Acidic residues" evidence="1">
    <location>
        <begin position="147"/>
        <end position="161"/>
    </location>
</feature>
<dbReference type="HOGENOM" id="CLU_900544_0_0_1"/>
<feature type="compositionally biased region" description="Polar residues" evidence="1">
    <location>
        <begin position="32"/>
        <end position="45"/>
    </location>
</feature>
<evidence type="ECO:0000313" key="3">
    <source>
        <dbReference type="Proteomes" id="UP000011761"/>
    </source>
</evidence>
<dbReference type="InterPro" id="IPR008402">
    <property type="entry name" value="APC_su15/mnd2"/>
</dbReference>
<evidence type="ECO:0008006" key="4">
    <source>
        <dbReference type="Google" id="ProtNLM"/>
    </source>
</evidence>
<dbReference type="KEGG" id="bcom:BAUCODRAFT_147976"/>
<dbReference type="eggNOG" id="ENOG502S7CI">
    <property type="taxonomic scope" value="Eukaryota"/>
</dbReference>
<feature type="region of interest" description="Disordered" evidence="1">
    <location>
        <begin position="88"/>
        <end position="274"/>
    </location>
</feature>